<comment type="subcellular location">
    <subcellularLocation>
        <location evidence="1 10">Mitochondrion inner membrane</location>
        <topology evidence="1 10">Single-pass membrane protein</topology>
    </subcellularLocation>
</comment>
<keyword evidence="6 10" id="KW-1133">Transmembrane helix</keyword>
<evidence type="ECO:0000256" key="8">
    <source>
        <dbReference type="ARBA" id="ARBA00023128"/>
    </source>
</evidence>
<evidence type="ECO:0000256" key="9">
    <source>
        <dbReference type="ARBA" id="ARBA00023136"/>
    </source>
</evidence>
<keyword evidence="8 10" id="KW-0496">Mitochondrion</keyword>
<organism evidence="11 12">
    <name type="scientific">Potamilus streckersoni</name>
    <dbReference type="NCBI Taxonomy" id="2493646"/>
    <lineage>
        <taxon>Eukaryota</taxon>
        <taxon>Metazoa</taxon>
        <taxon>Spiralia</taxon>
        <taxon>Lophotrochozoa</taxon>
        <taxon>Mollusca</taxon>
        <taxon>Bivalvia</taxon>
        <taxon>Autobranchia</taxon>
        <taxon>Heteroconchia</taxon>
        <taxon>Palaeoheterodonta</taxon>
        <taxon>Unionida</taxon>
        <taxon>Unionoidea</taxon>
        <taxon>Unionidae</taxon>
        <taxon>Ambleminae</taxon>
        <taxon>Lampsilini</taxon>
        <taxon>Potamilus</taxon>
    </lineage>
</organism>
<sequence length="218" mass="24896">MVIIMKGIGAYRALLTAQPLQRKMSQLLRLIARSAVQRRGFCCSATLSRQVAIEEVGGKDVAVEGAGVYEHKIGKREIVGYGYNGLPNYMDRADFPFPAIRFREETQEIKKLREKEKGDWKKLTLEEKKALYRASFCQTFAEMHAPTGEWRTIVAGTLLGFSVAVWLVIYIKKFVYPPPPHTITREYQEKELKRMIAQGQGPVEGISSKYDYQKGDWK</sequence>
<dbReference type="GO" id="GO:0045277">
    <property type="term" value="C:respiratory chain complex IV"/>
    <property type="evidence" value="ECO:0007669"/>
    <property type="project" value="InterPro"/>
</dbReference>
<reference evidence="11" key="1">
    <citation type="journal article" date="2021" name="Genome Biol. Evol.">
        <title>A High-Quality Reference Genome for a Parasitic Bivalve with Doubly Uniparental Inheritance (Bivalvia: Unionida).</title>
        <authorList>
            <person name="Smith C.H."/>
        </authorList>
    </citation>
    <scope>NUCLEOTIDE SEQUENCE</scope>
    <source>
        <strain evidence="11">CHS0354</strain>
    </source>
</reference>
<dbReference type="CDD" id="cd00922">
    <property type="entry name" value="Cyt_c_Oxidase_IV"/>
    <property type="match status" value="1"/>
</dbReference>
<dbReference type="Gene3D" id="1.10.442.10">
    <property type="entry name" value="Cytochrome c oxidase subunit IV"/>
    <property type="match status" value="1"/>
</dbReference>
<keyword evidence="3 10" id="KW-0812">Transmembrane</keyword>
<evidence type="ECO:0000256" key="4">
    <source>
        <dbReference type="ARBA" id="ARBA00022792"/>
    </source>
</evidence>
<evidence type="ECO:0000256" key="2">
    <source>
        <dbReference type="ARBA" id="ARBA00008135"/>
    </source>
</evidence>
<evidence type="ECO:0000313" key="11">
    <source>
        <dbReference type="EMBL" id="KAK3589088.1"/>
    </source>
</evidence>
<keyword evidence="9 10" id="KW-0472">Membrane</keyword>
<accession>A0AAE0SCP7</accession>
<dbReference type="AlphaFoldDB" id="A0AAE0SCP7"/>
<evidence type="ECO:0000256" key="3">
    <source>
        <dbReference type="ARBA" id="ARBA00022692"/>
    </source>
</evidence>
<dbReference type="InterPro" id="IPR004203">
    <property type="entry name" value="Cyt_c_oxidase_su4_fam"/>
</dbReference>
<dbReference type="Proteomes" id="UP001195483">
    <property type="component" value="Unassembled WGS sequence"/>
</dbReference>
<keyword evidence="4 10" id="KW-0999">Mitochondrion inner membrane</keyword>
<dbReference type="InterPro" id="IPR036639">
    <property type="entry name" value="Cyt_c_oxidase_su4_sf"/>
</dbReference>
<gene>
    <name evidence="11" type="ORF">CHS0354_017424</name>
</gene>
<keyword evidence="7" id="KW-0560">Oxidoreductase</keyword>
<dbReference type="EMBL" id="JAEAOA010001076">
    <property type="protein sequence ID" value="KAK3589088.1"/>
    <property type="molecule type" value="Genomic_DNA"/>
</dbReference>
<comment type="subunit">
    <text evidence="10">Component of the cytochrome c oxidase (complex IV, CIV), a multisubunit enzyme composed of 14 subunits.</text>
</comment>
<comment type="function">
    <text evidence="10">Component of the cytochrome c oxidase, the last enzyme in the mitochondrial electron transport chain which drives oxidative phosphorylation.</text>
</comment>
<dbReference type="GO" id="GO:0005743">
    <property type="term" value="C:mitochondrial inner membrane"/>
    <property type="evidence" value="ECO:0007669"/>
    <property type="project" value="UniProtKB-SubCell"/>
</dbReference>
<comment type="similarity">
    <text evidence="2 10">Belongs to the cytochrome c oxidase IV family.</text>
</comment>
<comment type="pathway">
    <text evidence="10">Energy metabolism; oxidative phosphorylation.</text>
</comment>
<dbReference type="FunFam" id="1.10.442.10:FF:000001">
    <property type="entry name" value="Cytochrome c oxidase subunit 4 isoform 1"/>
    <property type="match status" value="1"/>
</dbReference>
<dbReference type="SUPFAM" id="SSF81406">
    <property type="entry name" value="Mitochondrial cytochrome c oxidase subunit IV"/>
    <property type="match status" value="1"/>
</dbReference>
<reference evidence="11" key="2">
    <citation type="journal article" date="2021" name="Genome Biol. Evol.">
        <title>Developing a high-quality reference genome for a parasitic bivalve with doubly uniparental inheritance (Bivalvia: Unionida).</title>
        <authorList>
            <person name="Smith C.H."/>
        </authorList>
    </citation>
    <scope>NUCLEOTIDE SEQUENCE</scope>
    <source>
        <strain evidence="11">CHS0354</strain>
        <tissue evidence="11">Mantle</tissue>
    </source>
</reference>
<proteinExistence type="inferred from homology"/>
<evidence type="ECO:0000256" key="7">
    <source>
        <dbReference type="ARBA" id="ARBA00023002"/>
    </source>
</evidence>
<keyword evidence="5" id="KW-0809">Transit peptide</keyword>
<reference evidence="11" key="3">
    <citation type="submission" date="2023-05" db="EMBL/GenBank/DDBJ databases">
        <authorList>
            <person name="Smith C.H."/>
        </authorList>
    </citation>
    <scope>NUCLEOTIDE SEQUENCE</scope>
    <source>
        <strain evidence="11">CHS0354</strain>
        <tissue evidence="11">Mantle</tissue>
    </source>
</reference>
<protein>
    <recommendedName>
        <fullName evidence="10">Cytochrome c oxidase subunit 4</fullName>
    </recommendedName>
</protein>
<evidence type="ECO:0000256" key="1">
    <source>
        <dbReference type="ARBA" id="ARBA00004434"/>
    </source>
</evidence>
<name>A0AAE0SCP7_9BIVA</name>
<dbReference type="GO" id="GO:0006123">
    <property type="term" value="P:mitochondrial electron transport, cytochrome c to oxygen"/>
    <property type="evidence" value="ECO:0007669"/>
    <property type="project" value="InterPro"/>
</dbReference>
<evidence type="ECO:0000313" key="12">
    <source>
        <dbReference type="Proteomes" id="UP001195483"/>
    </source>
</evidence>
<evidence type="ECO:0000256" key="5">
    <source>
        <dbReference type="ARBA" id="ARBA00022946"/>
    </source>
</evidence>
<dbReference type="InterPro" id="IPR013288">
    <property type="entry name" value="Cyt_c_oxidase_su4"/>
</dbReference>
<dbReference type="Pfam" id="PF02936">
    <property type="entry name" value="COX4"/>
    <property type="match status" value="1"/>
</dbReference>
<dbReference type="PANTHER" id="PTHR10707">
    <property type="entry name" value="CYTOCHROME C OXIDASE SUBUNIT IV"/>
    <property type="match status" value="1"/>
</dbReference>
<keyword evidence="12" id="KW-1185">Reference proteome</keyword>
<dbReference type="GO" id="GO:0016491">
    <property type="term" value="F:oxidoreductase activity"/>
    <property type="evidence" value="ECO:0007669"/>
    <property type="project" value="UniProtKB-KW"/>
</dbReference>
<feature type="transmembrane region" description="Helical" evidence="10">
    <location>
        <begin position="153"/>
        <end position="171"/>
    </location>
</feature>
<comment type="caution">
    <text evidence="11">The sequence shown here is derived from an EMBL/GenBank/DDBJ whole genome shotgun (WGS) entry which is preliminary data.</text>
</comment>
<evidence type="ECO:0000256" key="10">
    <source>
        <dbReference type="RuleBase" id="RU367145"/>
    </source>
</evidence>
<evidence type="ECO:0000256" key="6">
    <source>
        <dbReference type="ARBA" id="ARBA00022989"/>
    </source>
</evidence>
<dbReference type="PANTHER" id="PTHR10707:SF10">
    <property type="entry name" value="CYTOCHROME C OXIDASE SUBUNIT 4"/>
    <property type="match status" value="1"/>
</dbReference>
<dbReference type="PRINTS" id="PR01873">
    <property type="entry name" value="CYTCOXIDASE4"/>
</dbReference>